<sequence length="130" mass="14874">MNVMSLSFSLFLSPSIFLSFSLSISLSLLHFILILSYPNIPFTHNCSHLSQHFHRLLHRSLITCWTLVRMHRAGLLESIVDISQHFQHLSFQPNISTGTYSITPSSPGDKNKCTLYSWSRCTHNICSHLE</sequence>
<keyword evidence="1" id="KW-1133">Transmembrane helix</keyword>
<dbReference type="EMBL" id="HBUF01317613">
    <property type="protein sequence ID" value="CAG6694332.1"/>
    <property type="molecule type" value="Transcribed_RNA"/>
</dbReference>
<reference evidence="2" key="1">
    <citation type="submission" date="2021-05" db="EMBL/GenBank/DDBJ databases">
        <authorList>
            <person name="Alioto T."/>
            <person name="Alioto T."/>
            <person name="Gomez Garrido J."/>
        </authorList>
    </citation>
    <scope>NUCLEOTIDE SEQUENCE</scope>
</reference>
<evidence type="ECO:0000256" key="1">
    <source>
        <dbReference type="SAM" id="Phobius"/>
    </source>
</evidence>
<feature type="transmembrane region" description="Helical" evidence="1">
    <location>
        <begin position="12"/>
        <end position="35"/>
    </location>
</feature>
<name>A0A8D8U1M6_9HEMI</name>
<evidence type="ECO:0000313" key="2">
    <source>
        <dbReference type="EMBL" id="CAG6694332.1"/>
    </source>
</evidence>
<dbReference type="AlphaFoldDB" id="A0A8D8U1M6"/>
<keyword evidence="1" id="KW-0472">Membrane</keyword>
<organism evidence="2">
    <name type="scientific">Cacopsylla melanoneura</name>
    <dbReference type="NCBI Taxonomy" id="428564"/>
    <lineage>
        <taxon>Eukaryota</taxon>
        <taxon>Metazoa</taxon>
        <taxon>Ecdysozoa</taxon>
        <taxon>Arthropoda</taxon>
        <taxon>Hexapoda</taxon>
        <taxon>Insecta</taxon>
        <taxon>Pterygota</taxon>
        <taxon>Neoptera</taxon>
        <taxon>Paraneoptera</taxon>
        <taxon>Hemiptera</taxon>
        <taxon>Sternorrhyncha</taxon>
        <taxon>Psylloidea</taxon>
        <taxon>Psyllidae</taxon>
        <taxon>Psyllinae</taxon>
        <taxon>Cacopsylla</taxon>
    </lineage>
</organism>
<proteinExistence type="predicted"/>
<protein>
    <submittedName>
        <fullName evidence="2">Uncharacterized protein</fullName>
    </submittedName>
</protein>
<accession>A0A8D8U1M6</accession>
<keyword evidence="1" id="KW-0812">Transmembrane</keyword>